<gene>
    <name evidence="2" type="ORF">CBOVIS_LOCUS3602</name>
</gene>
<keyword evidence="3" id="KW-1185">Reference proteome</keyword>
<proteinExistence type="predicted"/>
<protein>
    <recommendedName>
        <fullName evidence="4">C-type lectin domain-containing protein</fullName>
    </recommendedName>
</protein>
<name>A0A8S1EMJ0_9PELO</name>
<evidence type="ECO:0000256" key="1">
    <source>
        <dbReference type="SAM" id="MobiDB-lite"/>
    </source>
</evidence>
<feature type="compositionally biased region" description="Polar residues" evidence="1">
    <location>
        <begin position="595"/>
        <end position="626"/>
    </location>
</feature>
<dbReference type="InterPro" id="IPR016187">
    <property type="entry name" value="CTDL_fold"/>
</dbReference>
<evidence type="ECO:0008006" key="4">
    <source>
        <dbReference type="Google" id="ProtNLM"/>
    </source>
</evidence>
<dbReference type="EMBL" id="CADEPM010000002">
    <property type="protein sequence ID" value="CAB3400728.1"/>
    <property type="molecule type" value="Genomic_DNA"/>
</dbReference>
<dbReference type="SUPFAM" id="SSF56436">
    <property type="entry name" value="C-type lectin-like"/>
    <property type="match status" value="1"/>
</dbReference>
<feature type="compositionally biased region" description="Gly residues" evidence="1">
    <location>
        <begin position="641"/>
        <end position="654"/>
    </location>
</feature>
<accession>A0A8S1EMJ0</accession>
<feature type="region of interest" description="Disordered" evidence="1">
    <location>
        <begin position="433"/>
        <end position="666"/>
    </location>
</feature>
<organism evidence="2 3">
    <name type="scientific">Caenorhabditis bovis</name>
    <dbReference type="NCBI Taxonomy" id="2654633"/>
    <lineage>
        <taxon>Eukaryota</taxon>
        <taxon>Metazoa</taxon>
        <taxon>Ecdysozoa</taxon>
        <taxon>Nematoda</taxon>
        <taxon>Chromadorea</taxon>
        <taxon>Rhabditida</taxon>
        <taxon>Rhabditina</taxon>
        <taxon>Rhabditomorpha</taxon>
        <taxon>Rhabditoidea</taxon>
        <taxon>Rhabditidae</taxon>
        <taxon>Peloderinae</taxon>
        <taxon>Caenorhabditis</taxon>
    </lineage>
</organism>
<dbReference type="OrthoDB" id="5875363at2759"/>
<feature type="compositionally biased region" description="Basic and acidic residues" evidence="1">
    <location>
        <begin position="548"/>
        <end position="558"/>
    </location>
</feature>
<dbReference type="AlphaFoldDB" id="A0A8S1EMJ0"/>
<evidence type="ECO:0000313" key="2">
    <source>
        <dbReference type="EMBL" id="CAB3400728.1"/>
    </source>
</evidence>
<feature type="compositionally biased region" description="Basic and acidic residues" evidence="1">
    <location>
        <begin position="232"/>
        <end position="242"/>
    </location>
</feature>
<feature type="region of interest" description="Disordered" evidence="1">
    <location>
        <begin position="206"/>
        <end position="308"/>
    </location>
</feature>
<dbReference type="Proteomes" id="UP000494206">
    <property type="component" value="Unassembled WGS sequence"/>
</dbReference>
<evidence type="ECO:0000313" key="3">
    <source>
        <dbReference type="Proteomes" id="UP000494206"/>
    </source>
</evidence>
<reference evidence="2 3" key="1">
    <citation type="submission" date="2020-04" db="EMBL/GenBank/DDBJ databases">
        <authorList>
            <person name="Laetsch R D."/>
            <person name="Stevens L."/>
            <person name="Kumar S."/>
            <person name="Blaxter L. M."/>
        </authorList>
    </citation>
    <scope>NUCLEOTIDE SEQUENCE [LARGE SCALE GENOMIC DNA]</scope>
</reference>
<sequence>MHVGVLCNCPCEGIVLDGDDQQHCWQLESPDESSWQSGDTACQRIGGHLGHPEKSVIKQLLPYIQEKSLLPILTGILAGNIEIPLYAKMCQNNNFYDFTSENESFFLNQPNVSSSCAFLTGTSTKLSFEPCSTDAMALCDRPLEKLDYCNIMANCSITTTTTAKETETATATTVVTTTTTTTTAAATTTTTMSPSETTLDWTTTHIPTASKNDTSSTFSQTDKYETTLSVSDPKETTTKKVVTDSLIQTTEDPDSNIVIPPGGSDDDGDNDNANSDRNHTTTTTKTPSDSQNDDHDVPSPTVGPITCTDSTVAPIPLANPKIMDYSQEKTEDVVLPPKAVAPEPVYITVPEKHESVYGFHTKEIVHVYPEKPQCRDVGVNTDQIGQDTVPAIEPYPVVPVKKRKAIKKPKKMFIPSTITPLDEVDEELKEDVPLDLRSDSPGGISVAPMGDTPVSPKPLAFVRNAKPVAPEPKQRDDAKRLTSVAMNPKQDNGMSNDDPRAIRSPPPPGAANATGKPLTFSPIPDDSDDDPPVNAIPSPPPQLGPQKSRNDFSDEPIKPKKTQSPIEEKNQENSIPAQKSPLRNKRLSPNPESVRPTQGPVTRTPIPSTNPFANLQPQSSESNAPSASPLPSVGMRAARGRLGGAVKGGGGGGEAPAAWKPWAKHK</sequence>
<feature type="compositionally biased region" description="Polar residues" evidence="1">
    <location>
        <begin position="206"/>
        <end position="230"/>
    </location>
</feature>
<comment type="caution">
    <text evidence="2">The sequence shown here is derived from an EMBL/GenBank/DDBJ whole genome shotgun (WGS) entry which is preliminary data.</text>
</comment>